<accession>A0A699GSU2</accession>
<evidence type="ECO:0000313" key="2">
    <source>
        <dbReference type="EMBL" id="GEW16756.1"/>
    </source>
</evidence>
<feature type="compositionally biased region" description="Polar residues" evidence="1">
    <location>
        <begin position="453"/>
        <end position="466"/>
    </location>
</feature>
<feature type="compositionally biased region" description="Pro residues" evidence="1">
    <location>
        <begin position="467"/>
        <end position="477"/>
    </location>
</feature>
<sequence>MDVKDKLDLDQIGTPVDTMKYRSMIGALMYLTSSRSDIVHATYVCARYQAHPTEKHFKEVKRIFRYLRGTINMGLWYTKDSGFELTGFLDADYAGCKDTFKSTSVLWIHGTTLDQPTVTPYGDIRCDDGNPSRANIKQALEKVSNEQVARDLLTLQTPKKVSLAEQYIFQRRNPASSEPSGHVESPSIYAELGLTDSDSKSDEEVPPVVKVRAQDKGQAGTKPGVLTKGRAGSNPGDDTGPQPQSSHVVHAGPNLEHIDLETTDENLKPTVKEQVILEEPASSTGTLSSLQHLAKDFRFGDLFFNDKPSKAENEKTTAKTEVESMVSVIIQQDTSVIPPMTTPVIDLTSRLDSPNVHRPLQATKTKTTMTTITTTHPPQQSTTYSILIKHIGELEQIMANLIQDNKHLKESDELLTDLAEARKKKKNRHDSSETPPGSPPHQPRLPPSPVGPSRTSGSPEASRSSQLPPPPPPPPPSTSQSDHPSVSLIPEDLHMDDDMALNEQVHLSDDEDIKNSHIPKVNLQQDWWKPLKEDKPATSKPAWSILSSVLPVPKNNWASALASTYTLPPENSLLVQTGDMTMFMDWHNVSKPLPLGGPPGQMWIEEECKYDIAAMYGISHWWFQIQGFYIDRHTSEGDRRAVRTHMRILSVVRIEVFSMHGYDYMKNIILCRADLNEHIIAKKDFKYLYPSNFEDLHLVIRQRIEDFQLGIESYQTQLYLTKPRWDATGFEYKHDFMIDEALDYQVKEFKVNRINPGSNTRWLSAQDSDHLNQNALLSLEPRDHPKNLIRALFHYACFFTYYEKWEIRMFREEAYAAKALTIKNRCRQ</sequence>
<gene>
    <name evidence="2" type="ORF">Tci_188732</name>
</gene>
<name>A0A699GSU2_TANCI</name>
<reference evidence="2" key="1">
    <citation type="journal article" date="2019" name="Sci. Rep.">
        <title>Draft genome of Tanacetum cinerariifolium, the natural source of mosquito coil.</title>
        <authorList>
            <person name="Yamashiro T."/>
            <person name="Shiraishi A."/>
            <person name="Satake H."/>
            <person name="Nakayama K."/>
        </authorList>
    </citation>
    <scope>NUCLEOTIDE SEQUENCE</scope>
</reference>
<dbReference type="PANTHER" id="PTHR11439">
    <property type="entry name" value="GAG-POL-RELATED RETROTRANSPOSON"/>
    <property type="match status" value="1"/>
</dbReference>
<protein>
    <submittedName>
        <fullName evidence="2">Uncharacterized mitochondrial protein AtMg00810-like</fullName>
    </submittedName>
</protein>
<comment type="caution">
    <text evidence="2">The sequence shown here is derived from an EMBL/GenBank/DDBJ whole genome shotgun (WGS) entry which is preliminary data.</text>
</comment>
<organism evidence="2">
    <name type="scientific">Tanacetum cinerariifolium</name>
    <name type="common">Dalmatian daisy</name>
    <name type="synonym">Chrysanthemum cinerariifolium</name>
    <dbReference type="NCBI Taxonomy" id="118510"/>
    <lineage>
        <taxon>Eukaryota</taxon>
        <taxon>Viridiplantae</taxon>
        <taxon>Streptophyta</taxon>
        <taxon>Embryophyta</taxon>
        <taxon>Tracheophyta</taxon>
        <taxon>Spermatophyta</taxon>
        <taxon>Magnoliopsida</taxon>
        <taxon>eudicotyledons</taxon>
        <taxon>Gunneridae</taxon>
        <taxon>Pentapetalae</taxon>
        <taxon>asterids</taxon>
        <taxon>campanulids</taxon>
        <taxon>Asterales</taxon>
        <taxon>Asteraceae</taxon>
        <taxon>Asteroideae</taxon>
        <taxon>Anthemideae</taxon>
        <taxon>Anthemidinae</taxon>
        <taxon>Tanacetum</taxon>
    </lineage>
</organism>
<feature type="region of interest" description="Disordered" evidence="1">
    <location>
        <begin position="422"/>
        <end position="489"/>
    </location>
</feature>
<proteinExistence type="predicted"/>
<dbReference type="PANTHER" id="PTHR11439:SF509">
    <property type="entry name" value="RNA-DIRECTED DNA POLYMERASE"/>
    <property type="match status" value="1"/>
</dbReference>
<dbReference type="EMBL" id="BKCJ010047637">
    <property type="protein sequence ID" value="GEW16756.1"/>
    <property type="molecule type" value="Genomic_DNA"/>
</dbReference>
<dbReference type="AlphaFoldDB" id="A0A699GSU2"/>
<feature type="region of interest" description="Disordered" evidence="1">
    <location>
        <begin position="194"/>
        <end position="249"/>
    </location>
</feature>
<feature type="compositionally biased region" description="Pro residues" evidence="1">
    <location>
        <begin position="436"/>
        <end position="450"/>
    </location>
</feature>
<evidence type="ECO:0000256" key="1">
    <source>
        <dbReference type="SAM" id="MobiDB-lite"/>
    </source>
</evidence>